<evidence type="ECO:0000256" key="2">
    <source>
        <dbReference type="ARBA" id="ARBA00003532"/>
    </source>
</evidence>
<dbReference type="PANTHER" id="PTHR43687">
    <property type="entry name" value="ADENYLYLSULFATE REDUCTASE, BETA SUBUNIT"/>
    <property type="match status" value="1"/>
</dbReference>
<dbReference type="InterPro" id="IPR014283">
    <property type="entry name" value="FdIII_4_nif"/>
</dbReference>
<protein>
    <recommendedName>
        <fullName evidence="11">Ferredoxin III</fullName>
    </recommendedName>
</protein>
<dbReference type="PROSITE" id="PS51379">
    <property type="entry name" value="4FE4S_FER_2"/>
    <property type="match status" value="2"/>
</dbReference>
<keyword evidence="3" id="KW-0813">Transport</keyword>
<dbReference type="Gene3D" id="3.30.70.20">
    <property type="match status" value="1"/>
</dbReference>
<evidence type="ECO:0000256" key="5">
    <source>
        <dbReference type="ARBA" id="ARBA00022723"/>
    </source>
</evidence>
<reference evidence="13 14" key="1">
    <citation type="journal article" date="2017" name="ISME J.">
        <title>Potential for microbial H2 and metal transformations associated with novel bacteria and archaea in deep terrestrial subsurface sediments.</title>
        <authorList>
            <person name="Hernsdorf A.W."/>
            <person name="Amano Y."/>
            <person name="Miyakawa K."/>
            <person name="Ise K."/>
            <person name="Suzuki Y."/>
            <person name="Anantharaman K."/>
            <person name="Probst A."/>
            <person name="Burstein D."/>
            <person name="Thomas B.C."/>
            <person name="Banfield J.F."/>
        </authorList>
    </citation>
    <scope>NUCLEOTIDE SEQUENCE [LARGE SCALE GENOMIC DNA]</scope>
    <source>
        <strain evidence="13">HGW-Actinobacteria-3</strain>
    </source>
</reference>
<comment type="function">
    <text evidence="2">Ferredoxins are iron-sulfur proteins that transfer electrons in a wide variety of metabolic reactions.</text>
</comment>
<evidence type="ECO:0000313" key="13">
    <source>
        <dbReference type="EMBL" id="PKQ27554.1"/>
    </source>
</evidence>
<comment type="cofactor">
    <cofactor evidence="1">
        <name>[4Fe-4S] cluster</name>
        <dbReference type="ChEBI" id="CHEBI:49883"/>
    </cofactor>
</comment>
<keyword evidence="6" id="KW-0677">Repeat</keyword>
<feature type="domain" description="4Fe-4S ferredoxin-type" evidence="12">
    <location>
        <begin position="17"/>
        <end position="46"/>
    </location>
</feature>
<accession>A0A2N3G4Q3</accession>
<dbReference type="NCBIfam" id="TIGR02936">
    <property type="entry name" value="fdxN_nitrog"/>
    <property type="match status" value="1"/>
</dbReference>
<evidence type="ECO:0000256" key="10">
    <source>
        <dbReference type="ARBA" id="ARBA00023231"/>
    </source>
</evidence>
<dbReference type="SUPFAM" id="SSF54862">
    <property type="entry name" value="4Fe-4S ferredoxins"/>
    <property type="match status" value="1"/>
</dbReference>
<evidence type="ECO:0000256" key="8">
    <source>
        <dbReference type="ARBA" id="ARBA00023004"/>
    </source>
</evidence>
<dbReference type="PANTHER" id="PTHR43687:SF1">
    <property type="entry name" value="FERREDOXIN III"/>
    <property type="match status" value="1"/>
</dbReference>
<dbReference type="Proteomes" id="UP000233654">
    <property type="component" value="Unassembled WGS sequence"/>
</dbReference>
<dbReference type="InterPro" id="IPR050572">
    <property type="entry name" value="Fe-S_Ferredoxin"/>
</dbReference>
<evidence type="ECO:0000256" key="3">
    <source>
        <dbReference type="ARBA" id="ARBA00022448"/>
    </source>
</evidence>
<name>A0A2N3G4Q3_9ACTN</name>
<evidence type="ECO:0000256" key="4">
    <source>
        <dbReference type="ARBA" id="ARBA00022485"/>
    </source>
</evidence>
<dbReference type="InterPro" id="IPR017900">
    <property type="entry name" value="4Fe4S_Fe_S_CS"/>
</dbReference>
<dbReference type="EMBL" id="PHEX01000079">
    <property type="protein sequence ID" value="PKQ27554.1"/>
    <property type="molecule type" value="Genomic_DNA"/>
</dbReference>
<keyword evidence="8" id="KW-0408">Iron</keyword>
<feature type="domain" description="4Fe-4S ferredoxin-type" evidence="12">
    <location>
        <begin position="69"/>
        <end position="99"/>
    </location>
</feature>
<keyword evidence="7" id="KW-0249">Electron transport</keyword>
<sequence>MTYTVTLPGGKLWTPQFAEHIEEEKCIGCGRCFRVCGRDVLQLVGIDDEGERMAVSLGDDDDDGEYEKKVMTIANPENCVGCEACSKICPKKCYTHAPAEA</sequence>
<keyword evidence="10" id="KW-0535">Nitrogen fixation</keyword>
<evidence type="ECO:0000259" key="12">
    <source>
        <dbReference type="PROSITE" id="PS51379"/>
    </source>
</evidence>
<keyword evidence="9" id="KW-0411">Iron-sulfur</keyword>
<evidence type="ECO:0000313" key="14">
    <source>
        <dbReference type="Proteomes" id="UP000233654"/>
    </source>
</evidence>
<dbReference type="InterPro" id="IPR017896">
    <property type="entry name" value="4Fe4S_Fe-S-bd"/>
</dbReference>
<dbReference type="GO" id="GO:0051539">
    <property type="term" value="F:4 iron, 4 sulfur cluster binding"/>
    <property type="evidence" value="ECO:0007669"/>
    <property type="project" value="UniProtKB-KW"/>
</dbReference>
<proteinExistence type="predicted"/>
<dbReference type="GO" id="GO:0046872">
    <property type="term" value="F:metal ion binding"/>
    <property type="evidence" value="ECO:0007669"/>
    <property type="project" value="UniProtKB-KW"/>
</dbReference>
<evidence type="ECO:0000256" key="6">
    <source>
        <dbReference type="ARBA" id="ARBA00022737"/>
    </source>
</evidence>
<comment type="caution">
    <text evidence="13">The sequence shown here is derived from an EMBL/GenBank/DDBJ whole genome shotgun (WGS) entry which is preliminary data.</text>
</comment>
<evidence type="ECO:0000256" key="9">
    <source>
        <dbReference type="ARBA" id="ARBA00023014"/>
    </source>
</evidence>
<gene>
    <name evidence="13" type="primary">fdxB</name>
    <name evidence="13" type="ORF">CVT63_07380</name>
</gene>
<evidence type="ECO:0000256" key="1">
    <source>
        <dbReference type="ARBA" id="ARBA00001966"/>
    </source>
</evidence>
<evidence type="ECO:0000256" key="11">
    <source>
        <dbReference type="ARBA" id="ARBA00030616"/>
    </source>
</evidence>
<dbReference type="Pfam" id="PF12838">
    <property type="entry name" value="Fer4_7"/>
    <property type="match status" value="1"/>
</dbReference>
<dbReference type="AlphaFoldDB" id="A0A2N3G4Q3"/>
<keyword evidence="4" id="KW-0004">4Fe-4S</keyword>
<evidence type="ECO:0000256" key="7">
    <source>
        <dbReference type="ARBA" id="ARBA00022982"/>
    </source>
</evidence>
<dbReference type="PROSITE" id="PS00198">
    <property type="entry name" value="4FE4S_FER_1"/>
    <property type="match status" value="1"/>
</dbReference>
<keyword evidence="5" id="KW-0479">Metal-binding</keyword>
<organism evidence="13 14">
    <name type="scientific">Candidatus Anoxymicrobium japonicum</name>
    <dbReference type="NCBI Taxonomy" id="2013648"/>
    <lineage>
        <taxon>Bacteria</taxon>
        <taxon>Bacillati</taxon>
        <taxon>Actinomycetota</taxon>
        <taxon>Candidatus Geothermincolia</taxon>
        <taxon>Candidatus Geothermincolales</taxon>
        <taxon>Candidatus Anoxymicrobiaceae</taxon>
        <taxon>Candidatus Anoxymicrobium</taxon>
    </lineage>
</organism>